<protein>
    <recommendedName>
        <fullName evidence="5">Glycoside hydrolase</fullName>
    </recommendedName>
</protein>
<feature type="transmembrane region" description="Helical" evidence="2">
    <location>
        <begin position="145"/>
        <end position="164"/>
    </location>
</feature>
<feature type="transmembrane region" description="Helical" evidence="2">
    <location>
        <begin position="176"/>
        <end position="198"/>
    </location>
</feature>
<keyword evidence="2" id="KW-0472">Membrane</keyword>
<dbReference type="EMBL" id="JAUJFL010000004">
    <property type="protein sequence ID" value="KAK2604092.1"/>
    <property type="molecule type" value="Genomic_DNA"/>
</dbReference>
<keyword evidence="4" id="KW-1185">Reference proteome</keyword>
<evidence type="ECO:0000256" key="1">
    <source>
        <dbReference type="SAM" id="MobiDB-lite"/>
    </source>
</evidence>
<feature type="transmembrane region" description="Helical" evidence="2">
    <location>
        <begin position="108"/>
        <end position="133"/>
    </location>
</feature>
<keyword evidence="2" id="KW-1133">Transmembrane helix</keyword>
<evidence type="ECO:0000313" key="3">
    <source>
        <dbReference type="EMBL" id="KAK2604092.1"/>
    </source>
</evidence>
<reference evidence="3" key="1">
    <citation type="submission" date="2023-06" db="EMBL/GenBank/DDBJ databases">
        <authorList>
            <person name="Noh H."/>
        </authorList>
    </citation>
    <scope>NUCLEOTIDE SEQUENCE</scope>
    <source>
        <strain evidence="3">DUCC20226</strain>
    </source>
</reference>
<accession>A0AAD9SAW2</accession>
<feature type="transmembrane region" description="Helical" evidence="2">
    <location>
        <begin position="43"/>
        <end position="65"/>
    </location>
</feature>
<sequence length="603" mass="67038">MGAFQLPGSVLGDAIGCLIYSFLCLIANSLLVWLIWTHNERKTYIAFIAYFTLIATYSSIIQQLYDYIFWRDLMVEQYFYGKDHADDAEVQYQKGIFGLKLVLSYIRIFAFIVESTLVFFFSFSLTATVYGWWAKKPKTLRILSITGRIVPITLAVISIVLLQLEFTHRSFMVYMAVANAQFVISLVGACVFLIMILFKYMQTRRQLKSWDGVQYGKGGTSTATSGLRSLRSRANSNRTRRTNGSFDNWLVIRLSIAFVMLCVFEYTNIGPRLSAKGHVVESAYKPEPDLSHKRALSSVRGYLSGVSPSLLAFVVFGTTKTFQKKMYRTFVPKFLRKGSRDDDDIFTCRNAAQMPSSDYSSTLRASSTMLPPPSTANTYVNSPRTLSHQDSNLSIRKLEPTALLSTIPDEPDDFAEEDPRFPRRSQIGMALSKLPTPPEIKDGYATSTPDNGPYSPRTPIYSSIRSPSRNENLPSLRTHTRHESATTTPTTTIPHHHSFSRPASRSVDHGSSSRPLTHSHSADLSRGRSRSRSRTRAGGGAFSRDASHDSSSSRVPISRFNNLAGAARGGPGDGGDDGAGSAAMSMTTIWSDAPRRGSKHSRT</sequence>
<feature type="region of interest" description="Disordered" evidence="1">
    <location>
        <begin position="402"/>
        <end position="603"/>
    </location>
</feature>
<proteinExistence type="predicted"/>
<comment type="caution">
    <text evidence="3">The sequence shown here is derived from an EMBL/GenBank/DDBJ whole genome shotgun (WGS) entry which is preliminary data.</text>
</comment>
<gene>
    <name evidence="3" type="ORF">N8I77_007050</name>
</gene>
<feature type="transmembrane region" description="Helical" evidence="2">
    <location>
        <begin position="12"/>
        <end position="36"/>
    </location>
</feature>
<organism evidence="3 4">
    <name type="scientific">Phomopsis amygdali</name>
    <name type="common">Fusicoccum amygdali</name>
    <dbReference type="NCBI Taxonomy" id="1214568"/>
    <lineage>
        <taxon>Eukaryota</taxon>
        <taxon>Fungi</taxon>
        <taxon>Dikarya</taxon>
        <taxon>Ascomycota</taxon>
        <taxon>Pezizomycotina</taxon>
        <taxon>Sordariomycetes</taxon>
        <taxon>Sordariomycetidae</taxon>
        <taxon>Diaporthales</taxon>
        <taxon>Diaporthaceae</taxon>
        <taxon>Diaporthe</taxon>
    </lineage>
</organism>
<dbReference type="Proteomes" id="UP001265746">
    <property type="component" value="Unassembled WGS sequence"/>
</dbReference>
<evidence type="ECO:0000313" key="4">
    <source>
        <dbReference type="Proteomes" id="UP001265746"/>
    </source>
</evidence>
<name>A0AAD9SAW2_PHOAM</name>
<dbReference type="AlphaFoldDB" id="A0AAD9SAW2"/>
<evidence type="ECO:0000256" key="2">
    <source>
        <dbReference type="SAM" id="Phobius"/>
    </source>
</evidence>
<keyword evidence="2" id="KW-0812">Transmembrane</keyword>
<feature type="transmembrane region" description="Helical" evidence="2">
    <location>
        <begin position="250"/>
        <end position="269"/>
    </location>
</feature>
<feature type="transmembrane region" description="Helical" evidence="2">
    <location>
        <begin position="299"/>
        <end position="318"/>
    </location>
</feature>
<feature type="compositionally biased region" description="Polar residues" evidence="1">
    <location>
        <begin position="460"/>
        <end position="475"/>
    </location>
</feature>
<feature type="compositionally biased region" description="Polar residues" evidence="1">
    <location>
        <begin position="509"/>
        <end position="519"/>
    </location>
</feature>
<evidence type="ECO:0008006" key="5">
    <source>
        <dbReference type="Google" id="ProtNLM"/>
    </source>
</evidence>